<dbReference type="OMA" id="EVFTMEY"/>
<dbReference type="PANTHER" id="PTHR43176">
    <property type="entry name" value="3-HYDROXYISOBUTYRYL-COA HYDROLASE-RELATED"/>
    <property type="match status" value="1"/>
</dbReference>
<dbReference type="Gene3D" id="3.90.226.10">
    <property type="entry name" value="2-enoyl-CoA Hydratase, Chain A, domain 1"/>
    <property type="match status" value="1"/>
</dbReference>
<dbReference type="GO" id="GO:0005739">
    <property type="term" value="C:mitochondrion"/>
    <property type="evidence" value="ECO:0007669"/>
    <property type="project" value="UniProtKB-SubCell"/>
</dbReference>
<dbReference type="SUPFAM" id="SSF52096">
    <property type="entry name" value="ClpP/crotonase"/>
    <property type="match status" value="1"/>
</dbReference>
<organism evidence="8 9">
    <name type="scientific">Reticulomyxa filosa</name>
    <dbReference type="NCBI Taxonomy" id="46433"/>
    <lineage>
        <taxon>Eukaryota</taxon>
        <taxon>Sar</taxon>
        <taxon>Rhizaria</taxon>
        <taxon>Retaria</taxon>
        <taxon>Foraminifera</taxon>
        <taxon>Monothalamids</taxon>
        <taxon>Reticulomyxidae</taxon>
        <taxon>Reticulomyxa</taxon>
    </lineage>
</organism>
<dbReference type="AlphaFoldDB" id="X6MEX0"/>
<evidence type="ECO:0000256" key="4">
    <source>
        <dbReference type="ARBA" id="ARBA00022801"/>
    </source>
</evidence>
<dbReference type="InterPro" id="IPR045004">
    <property type="entry name" value="ECH_dom"/>
</dbReference>
<dbReference type="OrthoDB" id="1737613at2759"/>
<reference evidence="8 9" key="1">
    <citation type="journal article" date="2013" name="Curr. Biol.">
        <title>The Genome of the Foraminiferan Reticulomyxa filosa.</title>
        <authorList>
            <person name="Glockner G."/>
            <person name="Hulsmann N."/>
            <person name="Schleicher M."/>
            <person name="Noegel A.A."/>
            <person name="Eichinger L."/>
            <person name="Gallinger C."/>
            <person name="Pawlowski J."/>
            <person name="Sierra R."/>
            <person name="Euteneuer U."/>
            <person name="Pillet L."/>
            <person name="Moustafa A."/>
            <person name="Platzer M."/>
            <person name="Groth M."/>
            <person name="Szafranski K."/>
            <person name="Schliwa M."/>
        </authorList>
    </citation>
    <scope>NUCLEOTIDE SEQUENCE [LARGE SCALE GENOMIC DNA]</scope>
</reference>
<sequence>MSTSAKESETVVIRNQSSNNNYSLILNRPKALNSLNVEMINQMTAFYKSLVSTKQPCVVVVKGAGDKAFCAGGDVRRLYDMKVVENKSIEDIMLFFKLEYELDHLMGTLGTSHAGIHNVCIWNGIVMGGGVGISVHGRYRIATEHTLFAMPESAIGFYTDVGGAHFLPRLVPKGLGMYLALTGHRLKGSDVLHAGIATHFVPEKRLAEMEKLLLQTKYPESVPCILNEFAVHPTKLPPFSLVSHLEQIEKHFSLDSAEKIVTSLKADGEKSVDSFAHQTRITLESVSPTSLKIIHRALTEGQNKTLKQVLDMELAIVTQCFKSHDTIEGIRAVLVDKDKNARWNPSQLSQVDNSLIDKPKCNKKKIICTIFAIFKFIFADVVSYFIWKQQNKPFLFCQFLFLCLKIHSNTQKPEQWTNSLEIVFFGVSVFGNYRKNYCNILFQDR</sequence>
<dbReference type="PANTHER" id="PTHR43176:SF3">
    <property type="entry name" value="3-HYDROXYISOBUTYRYL-COA HYDROLASE, MITOCHONDRIAL"/>
    <property type="match status" value="1"/>
</dbReference>
<evidence type="ECO:0000256" key="6">
    <source>
        <dbReference type="ARBA" id="ARBA00031181"/>
    </source>
</evidence>
<feature type="domain" description="Enoyl-CoA hydratase/isomerase" evidence="7">
    <location>
        <begin position="24"/>
        <end position="358"/>
    </location>
</feature>
<dbReference type="EC" id="3.1.2.4" evidence="3"/>
<protein>
    <recommendedName>
        <fullName evidence="3">3-hydroxyisobutyryl-CoA hydrolase</fullName>
        <ecNumber evidence="3">3.1.2.4</ecNumber>
    </recommendedName>
    <alternativeName>
        <fullName evidence="6">3-hydroxyisobutyryl-coenzyme A hydrolase</fullName>
    </alternativeName>
</protein>
<comment type="caution">
    <text evidence="8">The sequence shown here is derived from an EMBL/GenBank/DDBJ whole genome shotgun (WGS) entry which is preliminary data.</text>
</comment>
<keyword evidence="5" id="KW-0496">Mitochondrion</keyword>
<dbReference type="FunFam" id="3.90.226.10:FF:000026">
    <property type="entry name" value="3-hydroxyisobutyryl-CoA hydrolase, mitochondrial"/>
    <property type="match status" value="1"/>
</dbReference>
<dbReference type="NCBIfam" id="NF004127">
    <property type="entry name" value="PRK05617.1"/>
    <property type="match status" value="1"/>
</dbReference>
<evidence type="ECO:0000259" key="7">
    <source>
        <dbReference type="Pfam" id="PF16113"/>
    </source>
</evidence>
<dbReference type="InterPro" id="IPR032259">
    <property type="entry name" value="HIBYL-CoA-H"/>
</dbReference>
<proteinExistence type="predicted"/>
<evidence type="ECO:0000256" key="2">
    <source>
        <dbReference type="ARBA" id="ARBA00004173"/>
    </source>
</evidence>
<dbReference type="InterPro" id="IPR029045">
    <property type="entry name" value="ClpP/crotonase-like_dom_sf"/>
</dbReference>
<evidence type="ECO:0000256" key="3">
    <source>
        <dbReference type="ARBA" id="ARBA00011915"/>
    </source>
</evidence>
<evidence type="ECO:0000313" key="9">
    <source>
        <dbReference type="Proteomes" id="UP000023152"/>
    </source>
</evidence>
<dbReference type="GO" id="GO:0006574">
    <property type="term" value="P:L-valine catabolic process"/>
    <property type="evidence" value="ECO:0007669"/>
    <property type="project" value="TreeGrafter"/>
</dbReference>
<comment type="subcellular location">
    <subcellularLocation>
        <location evidence="2">Mitochondrion</location>
    </subcellularLocation>
</comment>
<name>X6MEX0_RETFI</name>
<evidence type="ECO:0000256" key="1">
    <source>
        <dbReference type="ARBA" id="ARBA00001709"/>
    </source>
</evidence>
<gene>
    <name evidence="8" type="ORF">RFI_25155</name>
</gene>
<keyword evidence="4" id="KW-0378">Hydrolase</keyword>
<dbReference type="Proteomes" id="UP000023152">
    <property type="component" value="Unassembled WGS sequence"/>
</dbReference>
<dbReference type="EMBL" id="ASPP01021621">
    <property type="protein sequence ID" value="ETO12221.1"/>
    <property type="molecule type" value="Genomic_DNA"/>
</dbReference>
<dbReference type="Pfam" id="PF16113">
    <property type="entry name" value="ECH_2"/>
    <property type="match status" value="1"/>
</dbReference>
<keyword evidence="9" id="KW-1185">Reference proteome</keyword>
<comment type="catalytic activity">
    <reaction evidence="1">
        <text>3-hydroxy-2-methylpropanoyl-CoA + H2O = 3-hydroxy-2-methylpropanoate + CoA + H(+)</text>
        <dbReference type="Rhea" id="RHEA:20888"/>
        <dbReference type="ChEBI" id="CHEBI:11805"/>
        <dbReference type="ChEBI" id="CHEBI:15377"/>
        <dbReference type="ChEBI" id="CHEBI:15378"/>
        <dbReference type="ChEBI" id="CHEBI:57287"/>
        <dbReference type="ChEBI" id="CHEBI:57340"/>
        <dbReference type="EC" id="3.1.2.4"/>
    </reaction>
</comment>
<accession>X6MEX0</accession>
<evidence type="ECO:0000313" key="8">
    <source>
        <dbReference type="EMBL" id="ETO12221.1"/>
    </source>
</evidence>
<dbReference type="GO" id="GO:0003860">
    <property type="term" value="F:3-hydroxyisobutyryl-CoA hydrolase activity"/>
    <property type="evidence" value="ECO:0007669"/>
    <property type="project" value="UniProtKB-EC"/>
</dbReference>
<evidence type="ECO:0000256" key="5">
    <source>
        <dbReference type="ARBA" id="ARBA00023128"/>
    </source>
</evidence>
<dbReference type="CDD" id="cd06558">
    <property type="entry name" value="crotonase-like"/>
    <property type="match status" value="1"/>
</dbReference>